<dbReference type="PANTHER" id="PTHR15600:SF42">
    <property type="entry name" value="SACSIN"/>
    <property type="match status" value="1"/>
</dbReference>
<dbReference type="InterPro" id="IPR058210">
    <property type="entry name" value="SACS/Nov_dom"/>
</dbReference>
<dbReference type="Gene3D" id="3.30.710.10">
    <property type="entry name" value="Potassium Channel Kv1.1, Chain A"/>
    <property type="match status" value="1"/>
</dbReference>
<dbReference type="InterPro" id="IPR036890">
    <property type="entry name" value="HATPase_C_sf"/>
</dbReference>
<dbReference type="PROSITE" id="PS50097">
    <property type="entry name" value="BTB"/>
    <property type="match status" value="1"/>
</dbReference>
<dbReference type="EMBL" id="JAACJO010000015">
    <property type="protein sequence ID" value="KAF5350100.1"/>
    <property type="molecule type" value="Genomic_DNA"/>
</dbReference>
<evidence type="ECO:0000313" key="2">
    <source>
        <dbReference type="EMBL" id="KAF5350100.1"/>
    </source>
</evidence>
<keyword evidence="3" id="KW-1185">Reference proteome</keyword>
<evidence type="ECO:0000259" key="1">
    <source>
        <dbReference type="PROSITE" id="PS50097"/>
    </source>
</evidence>
<organism evidence="2 3">
    <name type="scientific">Leucocoprinus leucothites</name>
    <dbReference type="NCBI Taxonomy" id="201217"/>
    <lineage>
        <taxon>Eukaryota</taxon>
        <taxon>Fungi</taxon>
        <taxon>Dikarya</taxon>
        <taxon>Basidiomycota</taxon>
        <taxon>Agaricomycotina</taxon>
        <taxon>Agaricomycetes</taxon>
        <taxon>Agaricomycetidae</taxon>
        <taxon>Agaricales</taxon>
        <taxon>Agaricineae</taxon>
        <taxon>Agaricaceae</taxon>
        <taxon>Leucocoprinus</taxon>
    </lineage>
</organism>
<protein>
    <recommendedName>
        <fullName evidence="1">BTB domain-containing protein</fullName>
    </recommendedName>
</protein>
<dbReference type="GO" id="GO:0030544">
    <property type="term" value="F:Hsp70 protein binding"/>
    <property type="evidence" value="ECO:0007669"/>
    <property type="project" value="TreeGrafter"/>
</dbReference>
<dbReference type="Proteomes" id="UP000559027">
    <property type="component" value="Unassembled WGS sequence"/>
</dbReference>
<evidence type="ECO:0000313" key="3">
    <source>
        <dbReference type="Proteomes" id="UP000559027"/>
    </source>
</evidence>
<gene>
    <name evidence="2" type="ORF">D9756_009230</name>
</gene>
<dbReference type="PANTHER" id="PTHR15600">
    <property type="entry name" value="SACSIN"/>
    <property type="match status" value="1"/>
</dbReference>
<sequence length="2595" mass="292289">MPEGFGENVAPTDAIRAILGSYPFSIGLLRELLQNSDDAKATKQTFVLDRRIHESASIYHPHLAETQGPALLAYNDELIQEEDWKALQNIHRSSKVADTSKIGKYGIGFRSCYHITDTPHILSGSQLAILDPQHDFAIGGVKFSVLEDTEIYRDHLSSFDAFLPSSGLTQPFNGSVFRLPLRKSSSQIGNRAISPDEISQLLKSFALEELNIALLYLHNVTSIEIYEIGIDGSRTEIGSVTVDKSPTEFYGQYKIQKSRIRTLLPDSSEEREWRILHAPFSEKEAVEMLSERLGGNPTTTLSQHKLIPSIDLAYPLNLPCSTKIGRLFTFLPLPLRTEFPIHINALFSLTQSRQNLRNGGEVGIVKNSDDHALIEWNQLLFDTFIPKAWASLLEVLVRNDQMTEIFDAWPVPQADVQSGDYFYWKDMPRNVTKYAISLPIWPFYGQSSPAYGMAESFLIAELSTADSALDVLARTGLAITQPPQYITQIILDYHLADNIRILSPQVAHSELLNLAHELKSLNDADIDIILAYLLSTLDCNFIIGLPLAPSVNQNRVELDARDPSHSSLTRVLLNEAEETLFGSYNPDAISLQRLMPDTRRILLEYGLTVLNITTVDSNQVVTYLNASPYVNEHRGVPHSDQIDWLDQFWSCAQESSWNLELFNPFFLAPTTQGLRRRTETIFSTHVEPKIVELLEMLGLIVLDPRVKDETQGALKNLFPCSNIHALLRALPSKIYARFTEDQASQLSAYFIRHLSSSSFTHGPISTDPLLRSRLRSVPMYPLLSSPNNDSSSNPASVPSFHTVRGVDPTSVPMVPQVASTTWINLQSIKQDILQYLDPNHPSPLSASEMQDLMLKHFKSQSLETRLAFVQYLVSNSSSVSRGIFDRLACIEFIPARDGRHRAPKNLVDPEVSLAQLYPGASSTLPDTSQASYQVIVSCIRSLNLFITALSLDILRDRIRFIASSQAPESERLATTLINYVSGQGYNCRRLFDSTLSWDLKWIPTSTGLENPLSCRDASSHQGLTHLFDEVMPMVSADVHIGYYLRKAFHWDVEVPFEVLSQQLIKVLESTEPSYQKVHDIVEHIGRRKFGMNELASLRVLLDGHKWVPTRKQTLVSVPFALLGGEDLPEVGFYSVSLDTRIRKFLRDMGCVDRCGFSTSQFIVQPNLPETRPSKETILNHLQSLYDSRTNVPAERAVVLGVIRLFSWLPQLSSSERTRLIIPDIDGILRPFDSICYNDLGSRSCLVDTNANFLAHSNISEGLANELSMRRLGLVSTESQLEDDLDMGEDLLTTIRNRLREYTDSQLLLEFLANASDAGATEFNILHDHQDSPGKALISSHCRSFQRAPALVVHNNSVFTDEDFRGILRTGIGGKAGRRDTIGQFGLGALTMFHVTELAIIISRDQVLFLNPCKAHLSVGRVALRLPLSTVRKLYGDHLTPLLGLFDFNPPDDLNQAYAYNGTLFRLPVRADDQSLPGTELIFKRRIALPSVISSFEKIASKCLLFTSITTIQCFERRVRTLTLSWSAAALHGSPTRVLPNLTLQTAFIREPSSSQSQEWRVLSLTINEDDHPSFLSSLQDQYRLRLPVIVRMASCSAPYSGGHSLFSTLPLPIKLDLPVHISAPFILASDRRSIRLDEYGNNEALYNRWVLVTIIPTLYLHTLADRCFAADNAIYWPGNKTPVETDEYNIISTTIMDALYGVAANTELPIFRSKYHAQVLSPQDAHLMYLLPKGVSEVLKIIRPWDVVKLPPGITRRLRENQNAVTLVEPKYIHDQIKRNPTQFSAEMLVFTHIRDVVTFFLRDPNPFNSLNDLPLLPLDDGSFATFGPASGPCFYVALPRSPKKSYSSLLLEGRIPRLPTLSGADHATREWIKKFWKNYPSLKLSLSGANISDYPLIPTLTTGLYHSLNHCKSPGVIIADFNKVENFLSTCLIQMGFTLINTAFLSKEVRSALIVASLTFEYVASRLFDHPRSLEDLFNLLESEMHRTFREWIISNLHRKKKKWFLTRTEYRRLPLWRSVDGSFLSVADALMLPQLITFDSIAPFTTSPVVGFNHLLNKMDVNRVSDIRPYLNKIPSHLKPGMEGAFEQLVNVLLANSQSGMGIPVPNSRRMIKESTELYSSREDLFLAAFGSDSERFILPLFRKFENRLDQFGLIQKRDLSLAMFRTCVEAFQGSNEDDPRTRAAVIYIVFSEELPLHANASNKKSELQWKMLDHLRFIPRNMFAQPIPGVDATPFIDPEVESLPDIVSPSKLIRAEFIPIAWSQRAIYSTEPHQRLIMAYPGLSTPTAEEVVNHLAVLATSVAQKHSRNPSLIRHLEQTYQWLNDHAKDAQFYLQLSAADGAALFLNVDDPTNTAEEWNWKRADHILLDIYDTGFLQCPRDFLKPFNSLLTAAGAVTIDYGKDVEPLYKRPKDEERLSSICTSFDRMRKQGVCTDVSFICDPPDDEPLSAHRAYLAAYTTHFNEMFSGSFTEAGDASSNNPIIVTVQGYSRNCVESILDFVYTMKEPRFERTDSDTDLALEMLTLANVWSLTELHRILQNLIIRLKMVDPFNLEHVLATAENTEATELIDHCKKYRQRNKALIAKAIAQAQA</sequence>
<dbReference type="SUPFAM" id="SSF55874">
    <property type="entry name" value="ATPase domain of HSP90 chaperone/DNA topoisomerase II/histidine kinase"/>
    <property type="match status" value="2"/>
</dbReference>
<dbReference type="NCBIfam" id="NF047352">
    <property type="entry name" value="P_loop_sacsin"/>
    <property type="match status" value="1"/>
</dbReference>
<dbReference type="OrthoDB" id="1262810at2759"/>
<dbReference type="Pfam" id="PF00651">
    <property type="entry name" value="BTB"/>
    <property type="match status" value="1"/>
</dbReference>
<accession>A0A8H5CY89</accession>
<dbReference type="Pfam" id="PF25794">
    <property type="entry name" value="SACS"/>
    <property type="match status" value="2"/>
</dbReference>
<dbReference type="InterPro" id="IPR000210">
    <property type="entry name" value="BTB/POZ_dom"/>
</dbReference>
<dbReference type="SMART" id="SM00225">
    <property type="entry name" value="BTB"/>
    <property type="match status" value="1"/>
</dbReference>
<dbReference type="SUPFAM" id="SSF54695">
    <property type="entry name" value="POZ domain"/>
    <property type="match status" value="1"/>
</dbReference>
<proteinExistence type="predicted"/>
<name>A0A8H5CY89_9AGAR</name>
<feature type="domain" description="BTB" evidence="1">
    <location>
        <begin position="2437"/>
        <end position="2506"/>
    </location>
</feature>
<dbReference type="InterPro" id="IPR052972">
    <property type="entry name" value="Sacsin_chaperone_reg"/>
</dbReference>
<dbReference type="Gene3D" id="3.30.565.10">
    <property type="entry name" value="Histidine kinase-like ATPase, C-terminal domain"/>
    <property type="match status" value="1"/>
</dbReference>
<comment type="caution">
    <text evidence="2">The sequence shown here is derived from an EMBL/GenBank/DDBJ whole genome shotgun (WGS) entry which is preliminary data.</text>
</comment>
<reference evidence="2 3" key="1">
    <citation type="journal article" date="2020" name="ISME J.">
        <title>Uncovering the hidden diversity of litter-decomposition mechanisms in mushroom-forming fungi.</title>
        <authorList>
            <person name="Floudas D."/>
            <person name="Bentzer J."/>
            <person name="Ahren D."/>
            <person name="Johansson T."/>
            <person name="Persson P."/>
            <person name="Tunlid A."/>
        </authorList>
    </citation>
    <scope>NUCLEOTIDE SEQUENCE [LARGE SCALE GENOMIC DNA]</scope>
    <source>
        <strain evidence="2 3">CBS 146.42</strain>
    </source>
</reference>
<dbReference type="InterPro" id="IPR011333">
    <property type="entry name" value="SKP1/BTB/POZ_sf"/>
</dbReference>